<accession>A0A1Q2CZH3</accession>
<protein>
    <recommendedName>
        <fullName evidence="4">WGR domain-containing protein</fullName>
    </recommendedName>
</protein>
<evidence type="ECO:0000256" key="1">
    <source>
        <dbReference type="SAM" id="MobiDB-lite"/>
    </source>
</evidence>
<dbReference type="OrthoDB" id="4966798at2"/>
<dbReference type="Proteomes" id="UP000188235">
    <property type="component" value="Chromosome"/>
</dbReference>
<reference evidence="2 3" key="1">
    <citation type="journal article" date="2008" name="Int. J. Syst. Evol. Microbiol.">
        <title>Tessaracoccus flavescens sp. nov., isolated from marine sediment.</title>
        <authorList>
            <person name="Lee D.W."/>
            <person name="Lee S.D."/>
        </authorList>
    </citation>
    <scope>NUCLEOTIDE SEQUENCE [LARGE SCALE GENOMIC DNA]</scope>
    <source>
        <strain evidence="2 3">SST-39T</strain>
    </source>
</reference>
<gene>
    <name evidence="2" type="ORF">BW733_12490</name>
</gene>
<sequence length="197" mass="21796">MAATPTLYRRDDEDRLLYREAWTISGGVIEHSGRVGTTGRQPVRPTGRKSADGATAQQVLERFEAAARADGFSEIPDEERGWVVLQHWAFTADLSHPEDERLFTGMWDALDGYLRWRGVGECDGNDVGGTPPGLPDGVVVNWFCPVVDVDLGVKALRSFARSVRMGSLHVIGRREPGEDSDYVLAYSPRKSDTTFTL</sequence>
<name>A0A1Q2CZH3_9ACTN</name>
<evidence type="ECO:0000313" key="3">
    <source>
        <dbReference type="Proteomes" id="UP000188235"/>
    </source>
</evidence>
<organism evidence="2 3">
    <name type="scientific">Tessaracoccus flavescens</name>
    <dbReference type="NCBI Taxonomy" id="399497"/>
    <lineage>
        <taxon>Bacteria</taxon>
        <taxon>Bacillati</taxon>
        <taxon>Actinomycetota</taxon>
        <taxon>Actinomycetes</taxon>
        <taxon>Propionibacteriales</taxon>
        <taxon>Propionibacteriaceae</taxon>
        <taxon>Tessaracoccus</taxon>
    </lineage>
</organism>
<dbReference type="EMBL" id="CP019607">
    <property type="protein sequence ID" value="AQP51505.1"/>
    <property type="molecule type" value="Genomic_DNA"/>
</dbReference>
<dbReference type="STRING" id="399497.BW733_12490"/>
<evidence type="ECO:0000313" key="2">
    <source>
        <dbReference type="EMBL" id="AQP51505.1"/>
    </source>
</evidence>
<keyword evidence="3" id="KW-1185">Reference proteome</keyword>
<dbReference type="AlphaFoldDB" id="A0A1Q2CZH3"/>
<proteinExistence type="predicted"/>
<dbReference type="RefSeq" id="WP_077350872.1">
    <property type="nucleotide sequence ID" value="NZ_CP019607.1"/>
</dbReference>
<evidence type="ECO:0008006" key="4">
    <source>
        <dbReference type="Google" id="ProtNLM"/>
    </source>
</evidence>
<feature type="region of interest" description="Disordered" evidence="1">
    <location>
        <begin position="33"/>
        <end position="54"/>
    </location>
</feature>
<dbReference type="KEGG" id="tfa:BW733_12490"/>